<dbReference type="InterPro" id="IPR002347">
    <property type="entry name" value="SDR_fam"/>
</dbReference>
<evidence type="ECO:0000256" key="1">
    <source>
        <dbReference type="ARBA" id="ARBA00006484"/>
    </source>
</evidence>
<dbReference type="SUPFAM" id="SSF51735">
    <property type="entry name" value="NAD(P)-binding Rossmann-fold domains"/>
    <property type="match status" value="1"/>
</dbReference>
<reference evidence="2 3" key="1">
    <citation type="submission" date="2019-03" db="EMBL/GenBank/DDBJ databases">
        <authorList>
            <person name="Nijsse B."/>
        </authorList>
    </citation>
    <scope>NUCLEOTIDE SEQUENCE [LARGE SCALE GENOMIC DNA]</scope>
    <source>
        <strain evidence="2">Desulfoluna butyratoxydans MSL71</strain>
    </source>
</reference>
<dbReference type="CDD" id="cd05233">
    <property type="entry name" value="SDR_c"/>
    <property type="match status" value="1"/>
</dbReference>
<dbReference type="RefSeq" id="WP_180143825.1">
    <property type="nucleotide sequence ID" value="NZ_CAADHO010000008.1"/>
</dbReference>
<protein>
    <submittedName>
        <fullName evidence="2">Enoyl-(Acyl carrier protein) reductase</fullName>
    </submittedName>
</protein>
<comment type="similarity">
    <text evidence="1">Belongs to the short-chain dehydrogenases/reductases (SDR) family.</text>
</comment>
<dbReference type="Gene3D" id="3.40.50.720">
    <property type="entry name" value="NAD(P)-binding Rossmann-like Domain"/>
    <property type="match status" value="1"/>
</dbReference>
<dbReference type="Proteomes" id="UP000507962">
    <property type="component" value="Unassembled WGS sequence"/>
</dbReference>
<proteinExistence type="inferred from homology"/>
<evidence type="ECO:0000313" key="3">
    <source>
        <dbReference type="Proteomes" id="UP000507962"/>
    </source>
</evidence>
<dbReference type="GO" id="GO:0016616">
    <property type="term" value="F:oxidoreductase activity, acting on the CH-OH group of donors, NAD or NADP as acceptor"/>
    <property type="evidence" value="ECO:0007669"/>
    <property type="project" value="TreeGrafter"/>
</dbReference>
<dbReference type="PRINTS" id="PR00081">
    <property type="entry name" value="GDHRDH"/>
</dbReference>
<dbReference type="PANTHER" id="PTHR42760">
    <property type="entry name" value="SHORT-CHAIN DEHYDROGENASES/REDUCTASES FAMILY MEMBER"/>
    <property type="match status" value="1"/>
</dbReference>
<name>A0A4U8YSI3_9BACT</name>
<sequence>MESLGGKTALITGGSDGIGFAVATAFAARGANLVLIERDPEKLKRRKKSLGQYPVDVLAVAADISNRDEVTGVAGEVSDHGMKIDIIVNNAGIARFVPFEETDESLLAYHLALNVCAPYAICQVFLEDLLASRGNIINVSSYFARRMLPDRPSTAYSLTKGALESFTRALAFELGPKGVRVNAIAPGTVTTPQVEKNMERLDQGAKDRFKAMVRSIYPMQALGDPEDVAHLAAFLASDQARWITGGIFPVDGGLTTN</sequence>
<accession>A0A4U8YSI3</accession>
<keyword evidence="3" id="KW-1185">Reference proteome</keyword>
<evidence type="ECO:0000313" key="2">
    <source>
        <dbReference type="EMBL" id="VFQ46299.1"/>
    </source>
</evidence>
<dbReference type="InterPro" id="IPR036291">
    <property type="entry name" value="NAD(P)-bd_dom_sf"/>
</dbReference>
<dbReference type="PRINTS" id="PR00080">
    <property type="entry name" value="SDRFAMILY"/>
</dbReference>
<dbReference type="AlphaFoldDB" id="A0A4U8YSI3"/>
<dbReference type="EMBL" id="CAADHO010000008">
    <property type="protein sequence ID" value="VFQ46299.1"/>
    <property type="molecule type" value="Genomic_DNA"/>
</dbReference>
<dbReference type="FunFam" id="3.40.50.720:FF:000084">
    <property type="entry name" value="Short-chain dehydrogenase reductase"/>
    <property type="match status" value="1"/>
</dbReference>
<gene>
    <name evidence="2" type="ORF">MSL71_39620</name>
</gene>
<dbReference type="Pfam" id="PF13561">
    <property type="entry name" value="adh_short_C2"/>
    <property type="match status" value="1"/>
</dbReference>
<organism evidence="2 3">
    <name type="scientific">Desulfoluna butyratoxydans</name>
    <dbReference type="NCBI Taxonomy" id="231438"/>
    <lineage>
        <taxon>Bacteria</taxon>
        <taxon>Pseudomonadati</taxon>
        <taxon>Thermodesulfobacteriota</taxon>
        <taxon>Desulfobacteria</taxon>
        <taxon>Desulfobacterales</taxon>
        <taxon>Desulfolunaceae</taxon>
        <taxon>Desulfoluna</taxon>
    </lineage>
</organism>